<gene>
    <name evidence="2" type="ORF">TRAPUB_8580</name>
</gene>
<accession>A0A1M2W4X3</accession>
<dbReference type="AlphaFoldDB" id="A0A1M2W4X3"/>
<protein>
    <submittedName>
        <fullName evidence="2">Uncharacterized protein</fullName>
    </submittedName>
</protein>
<comment type="caution">
    <text evidence="2">The sequence shown here is derived from an EMBL/GenBank/DDBJ whole genome shotgun (WGS) entry which is preliminary data.</text>
</comment>
<feature type="compositionally biased region" description="Acidic residues" evidence="1">
    <location>
        <begin position="14"/>
        <end position="36"/>
    </location>
</feature>
<keyword evidence="3" id="KW-1185">Reference proteome</keyword>
<dbReference type="EMBL" id="MNAD01000230">
    <property type="protein sequence ID" value="OJT14866.1"/>
    <property type="molecule type" value="Genomic_DNA"/>
</dbReference>
<name>A0A1M2W4X3_TRAPU</name>
<feature type="region of interest" description="Disordered" evidence="1">
    <location>
        <begin position="13"/>
        <end position="60"/>
    </location>
</feature>
<evidence type="ECO:0000313" key="2">
    <source>
        <dbReference type="EMBL" id="OJT14866.1"/>
    </source>
</evidence>
<evidence type="ECO:0000256" key="1">
    <source>
        <dbReference type="SAM" id="MobiDB-lite"/>
    </source>
</evidence>
<dbReference type="Proteomes" id="UP000184267">
    <property type="component" value="Unassembled WGS sequence"/>
</dbReference>
<proteinExistence type="predicted"/>
<organism evidence="2 3">
    <name type="scientific">Trametes pubescens</name>
    <name type="common">White-rot fungus</name>
    <dbReference type="NCBI Taxonomy" id="154538"/>
    <lineage>
        <taxon>Eukaryota</taxon>
        <taxon>Fungi</taxon>
        <taxon>Dikarya</taxon>
        <taxon>Basidiomycota</taxon>
        <taxon>Agaricomycotina</taxon>
        <taxon>Agaricomycetes</taxon>
        <taxon>Polyporales</taxon>
        <taxon>Polyporaceae</taxon>
        <taxon>Trametes</taxon>
    </lineage>
</organism>
<reference evidence="2 3" key="1">
    <citation type="submission" date="2016-10" db="EMBL/GenBank/DDBJ databases">
        <title>Genome sequence of the basidiomycete white-rot fungus Trametes pubescens.</title>
        <authorList>
            <person name="Makela M.R."/>
            <person name="Granchi Z."/>
            <person name="Peng M."/>
            <person name="De Vries R.P."/>
            <person name="Grigoriev I."/>
            <person name="Riley R."/>
            <person name="Hilden K."/>
        </authorList>
    </citation>
    <scope>NUCLEOTIDE SEQUENCE [LARGE SCALE GENOMIC DNA]</scope>
    <source>
        <strain evidence="2 3">FBCC735</strain>
    </source>
</reference>
<sequence>MYCRQHLGASYFDELSESELDEGDPSQSLEDSETEADSDRQPTDSEMTAGSAGSRCHEGREEGFNGLGYHCEEASDAGWEEQA</sequence>
<evidence type="ECO:0000313" key="3">
    <source>
        <dbReference type="Proteomes" id="UP000184267"/>
    </source>
</evidence>